<comment type="caution">
    <text evidence="1">The sequence shown here is derived from an EMBL/GenBank/DDBJ whole genome shotgun (WGS) entry which is preliminary data.</text>
</comment>
<dbReference type="EMBL" id="VCQU01000004">
    <property type="protein sequence ID" value="NMN96206.1"/>
    <property type="molecule type" value="Genomic_DNA"/>
</dbReference>
<name>A0A848KEP2_9NOCA</name>
<dbReference type="Proteomes" id="UP000535543">
    <property type="component" value="Unassembled WGS sequence"/>
</dbReference>
<gene>
    <name evidence="1" type="ORF">FGL95_14295</name>
</gene>
<dbReference type="AlphaFoldDB" id="A0A848KEP2"/>
<organism evidence="1 2">
    <name type="scientific">Antrihabitans stalactiti</name>
    <dbReference type="NCBI Taxonomy" id="2584121"/>
    <lineage>
        <taxon>Bacteria</taxon>
        <taxon>Bacillati</taxon>
        <taxon>Actinomycetota</taxon>
        <taxon>Actinomycetes</taxon>
        <taxon>Mycobacteriales</taxon>
        <taxon>Nocardiaceae</taxon>
        <taxon>Antrihabitans</taxon>
    </lineage>
</organism>
<evidence type="ECO:0000313" key="2">
    <source>
        <dbReference type="Proteomes" id="UP000535543"/>
    </source>
</evidence>
<reference evidence="1 2" key="1">
    <citation type="submission" date="2019-05" db="EMBL/GenBank/DDBJ databases">
        <authorList>
            <person name="Lee S.D."/>
        </authorList>
    </citation>
    <scope>NUCLEOTIDE SEQUENCE [LARGE SCALE GENOMIC DNA]</scope>
    <source>
        <strain evidence="1 2">YC2-7</strain>
    </source>
</reference>
<accession>A0A848KEP2</accession>
<sequence>MRSELPPGSESDLEAVAFGADPGRARLMPAVDARSAWLRAVALGGQGHYGRARSELRAARSLAGPDRSLQSLIVSTEASLLRQLGWHRTAAQRDGAALALLNGVSSDTDSTAARCDGFTGLAADALGVGRFALGHRLIQRCDEMLDAAGADQALWRQHIRRQWVGAELALGGGDARRAMKHAQAAKELSDTGPSVRHRVKSSLLVAACFAASDRLAEAHSEAREVVDQSARFGLIPLRWAAAMLLAGTGCPNEIAAASASLIFRRGGRFYQP</sequence>
<keyword evidence="2" id="KW-1185">Reference proteome</keyword>
<evidence type="ECO:0000313" key="1">
    <source>
        <dbReference type="EMBL" id="NMN96206.1"/>
    </source>
</evidence>
<protein>
    <submittedName>
        <fullName evidence="1">Uncharacterized protein</fullName>
    </submittedName>
</protein>
<proteinExistence type="predicted"/>
<dbReference type="RefSeq" id="WP_169587848.1">
    <property type="nucleotide sequence ID" value="NZ_VCQU01000004.1"/>
</dbReference>
<reference evidence="1 2" key="2">
    <citation type="submission" date="2020-06" db="EMBL/GenBank/DDBJ databases">
        <title>Antribacter stalactiti gen. nov., sp. nov., a new member of the family Nacardiaceae isolated from a cave.</title>
        <authorList>
            <person name="Kim I.S."/>
        </authorList>
    </citation>
    <scope>NUCLEOTIDE SEQUENCE [LARGE SCALE GENOMIC DNA]</scope>
    <source>
        <strain evidence="1 2">YC2-7</strain>
    </source>
</reference>